<dbReference type="EC" id="2.7.7.65" evidence="2"/>
<dbReference type="RefSeq" id="WP_139757222.1">
    <property type="nucleotide sequence ID" value="NZ_CP039852.1"/>
</dbReference>
<dbReference type="PROSITE" id="PS50887">
    <property type="entry name" value="GGDEF"/>
    <property type="match status" value="1"/>
</dbReference>
<dbReference type="SMART" id="SM00448">
    <property type="entry name" value="REC"/>
    <property type="match status" value="1"/>
</dbReference>
<dbReference type="Gene3D" id="3.30.70.270">
    <property type="match status" value="1"/>
</dbReference>
<dbReference type="PROSITE" id="PS50110">
    <property type="entry name" value="RESPONSE_REGULATORY"/>
    <property type="match status" value="1"/>
</dbReference>
<gene>
    <name evidence="7" type="ORF">FBQ74_13845</name>
</gene>
<dbReference type="InterPro" id="IPR011006">
    <property type="entry name" value="CheY-like_superfamily"/>
</dbReference>
<feature type="domain" description="Response regulatory" evidence="5">
    <location>
        <begin position="14"/>
        <end position="129"/>
    </location>
</feature>
<dbReference type="Pfam" id="PF00990">
    <property type="entry name" value="GGDEF"/>
    <property type="match status" value="1"/>
</dbReference>
<dbReference type="Pfam" id="PF00072">
    <property type="entry name" value="Response_reg"/>
    <property type="match status" value="1"/>
</dbReference>
<dbReference type="PANTHER" id="PTHR45138">
    <property type="entry name" value="REGULATORY COMPONENTS OF SENSORY TRANSDUCTION SYSTEM"/>
    <property type="match status" value="1"/>
</dbReference>
<dbReference type="GO" id="GO:0052621">
    <property type="term" value="F:diguanylate cyclase activity"/>
    <property type="evidence" value="ECO:0007669"/>
    <property type="project" value="UniProtKB-EC"/>
</dbReference>
<dbReference type="Gene3D" id="3.40.50.2300">
    <property type="match status" value="1"/>
</dbReference>
<dbReference type="SUPFAM" id="SSF55073">
    <property type="entry name" value="Nucleotide cyclase"/>
    <property type="match status" value="1"/>
</dbReference>
<dbReference type="InterPro" id="IPR043128">
    <property type="entry name" value="Rev_trsase/Diguanyl_cyclase"/>
</dbReference>
<proteinExistence type="predicted"/>
<dbReference type="GO" id="GO:1902201">
    <property type="term" value="P:negative regulation of bacterial-type flagellum-dependent cell motility"/>
    <property type="evidence" value="ECO:0007669"/>
    <property type="project" value="TreeGrafter"/>
</dbReference>
<evidence type="ECO:0000259" key="6">
    <source>
        <dbReference type="PROSITE" id="PS50887"/>
    </source>
</evidence>
<dbReference type="GO" id="GO:0043709">
    <property type="term" value="P:cell adhesion involved in single-species biofilm formation"/>
    <property type="evidence" value="ECO:0007669"/>
    <property type="project" value="TreeGrafter"/>
</dbReference>
<dbReference type="KEGG" id="salk:FBQ74_13845"/>
<dbReference type="NCBIfam" id="TIGR00254">
    <property type="entry name" value="GGDEF"/>
    <property type="match status" value="1"/>
</dbReference>
<organism evidence="7 8">
    <name type="scientific">Salinimonas iocasae</name>
    <dbReference type="NCBI Taxonomy" id="2572577"/>
    <lineage>
        <taxon>Bacteria</taxon>
        <taxon>Pseudomonadati</taxon>
        <taxon>Pseudomonadota</taxon>
        <taxon>Gammaproteobacteria</taxon>
        <taxon>Alteromonadales</taxon>
        <taxon>Alteromonadaceae</taxon>
        <taxon>Alteromonas/Salinimonas group</taxon>
        <taxon>Salinimonas</taxon>
    </lineage>
</organism>
<accession>A0A5B7YGT5</accession>
<dbReference type="EMBL" id="CP039852">
    <property type="protein sequence ID" value="QCZ94483.1"/>
    <property type="molecule type" value="Genomic_DNA"/>
</dbReference>
<dbReference type="InterPro" id="IPR029787">
    <property type="entry name" value="Nucleotide_cyclase"/>
</dbReference>
<dbReference type="SUPFAM" id="SSF52172">
    <property type="entry name" value="CheY-like"/>
    <property type="match status" value="1"/>
</dbReference>
<evidence type="ECO:0000256" key="4">
    <source>
        <dbReference type="PROSITE-ProRule" id="PRU00169"/>
    </source>
</evidence>
<feature type="modified residue" description="4-aspartylphosphate" evidence="4">
    <location>
        <position position="62"/>
    </location>
</feature>
<keyword evidence="8" id="KW-1185">Reference proteome</keyword>
<dbReference type="InterPro" id="IPR001789">
    <property type="entry name" value="Sig_transdc_resp-reg_receiver"/>
</dbReference>
<dbReference type="Proteomes" id="UP000304912">
    <property type="component" value="Chromosome"/>
</dbReference>
<protein>
    <recommendedName>
        <fullName evidence="2">diguanylate cyclase</fullName>
        <ecNumber evidence="2">2.7.7.65</ecNumber>
    </recommendedName>
</protein>
<name>A0A5B7YGT5_9ALTE</name>
<dbReference type="SMART" id="SM00267">
    <property type="entry name" value="GGDEF"/>
    <property type="match status" value="1"/>
</dbReference>
<sequence length="316" mass="35014">MSNDEDLSLIEKPLALIVDDEQISRTVLDTMLESNYQCISVNSGPSALTWLANHHPDVIILDMNMPGMSGLEVCRHIKLLPEMQDVPVIFVTGSDSTEIQDACWESGAADFALKPVVASTLLHRIKVHVQNKKRIELLNELTYKDHLTKMHNRYYLAQEVPNLIKQVIRDNAKLSAILIDIDHFKGFNDTYGHLAGDNCLRQVASTIASVLRRPSDKVIRFGGEEFLVLLPYTDESGCEVVARILVESIKALNIDNRVSKHNVLTISAGCQVVNAAIEPIGLETLISDADDALLEAKSLGKNRYVRFASRQLSSAG</sequence>
<feature type="domain" description="GGDEF" evidence="6">
    <location>
        <begin position="172"/>
        <end position="309"/>
    </location>
</feature>
<dbReference type="GO" id="GO:0000160">
    <property type="term" value="P:phosphorelay signal transduction system"/>
    <property type="evidence" value="ECO:0007669"/>
    <property type="project" value="InterPro"/>
</dbReference>
<evidence type="ECO:0000256" key="3">
    <source>
        <dbReference type="ARBA" id="ARBA00034247"/>
    </source>
</evidence>
<reference evidence="7 8" key="1">
    <citation type="submission" date="2019-04" db="EMBL/GenBank/DDBJ databases">
        <title>Salinimonas iocasae sp. nov., a halophilic bacterium isolated from the outer tube casing of tubeworms in Okinawa Trough.</title>
        <authorList>
            <person name="Zhang H."/>
            <person name="Wang H."/>
            <person name="Li C."/>
        </authorList>
    </citation>
    <scope>NUCLEOTIDE SEQUENCE [LARGE SCALE GENOMIC DNA]</scope>
    <source>
        <strain evidence="7 8">KX18D6</strain>
    </source>
</reference>
<dbReference type="CDD" id="cd01949">
    <property type="entry name" value="GGDEF"/>
    <property type="match status" value="1"/>
</dbReference>
<evidence type="ECO:0000256" key="1">
    <source>
        <dbReference type="ARBA" id="ARBA00001946"/>
    </source>
</evidence>
<dbReference type="AlphaFoldDB" id="A0A5B7YGT5"/>
<comment type="cofactor">
    <cofactor evidence="1">
        <name>Mg(2+)</name>
        <dbReference type="ChEBI" id="CHEBI:18420"/>
    </cofactor>
</comment>
<evidence type="ECO:0000313" key="7">
    <source>
        <dbReference type="EMBL" id="QCZ94483.1"/>
    </source>
</evidence>
<evidence type="ECO:0000259" key="5">
    <source>
        <dbReference type="PROSITE" id="PS50110"/>
    </source>
</evidence>
<comment type="catalytic activity">
    <reaction evidence="3">
        <text>2 GTP = 3',3'-c-di-GMP + 2 diphosphate</text>
        <dbReference type="Rhea" id="RHEA:24898"/>
        <dbReference type="ChEBI" id="CHEBI:33019"/>
        <dbReference type="ChEBI" id="CHEBI:37565"/>
        <dbReference type="ChEBI" id="CHEBI:58805"/>
        <dbReference type="EC" id="2.7.7.65"/>
    </reaction>
</comment>
<keyword evidence="4" id="KW-0597">Phosphoprotein</keyword>
<dbReference type="FunFam" id="3.30.70.270:FF:000001">
    <property type="entry name" value="Diguanylate cyclase domain protein"/>
    <property type="match status" value="1"/>
</dbReference>
<evidence type="ECO:0000256" key="2">
    <source>
        <dbReference type="ARBA" id="ARBA00012528"/>
    </source>
</evidence>
<dbReference type="OrthoDB" id="9812260at2"/>
<dbReference type="PANTHER" id="PTHR45138:SF9">
    <property type="entry name" value="DIGUANYLATE CYCLASE DGCM-RELATED"/>
    <property type="match status" value="1"/>
</dbReference>
<dbReference type="InterPro" id="IPR000160">
    <property type="entry name" value="GGDEF_dom"/>
</dbReference>
<dbReference type="InterPro" id="IPR050469">
    <property type="entry name" value="Diguanylate_Cyclase"/>
</dbReference>
<dbReference type="GO" id="GO:0005886">
    <property type="term" value="C:plasma membrane"/>
    <property type="evidence" value="ECO:0007669"/>
    <property type="project" value="TreeGrafter"/>
</dbReference>
<evidence type="ECO:0000313" key="8">
    <source>
        <dbReference type="Proteomes" id="UP000304912"/>
    </source>
</evidence>